<dbReference type="Proteomes" id="UP000787672">
    <property type="component" value="Unassembled WGS sequence"/>
</dbReference>
<keyword evidence="6" id="KW-1185">Reference proteome</keyword>
<dbReference type="InterPro" id="IPR000847">
    <property type="entry name" value="LysR_HTH_N"/>
</dbReference>
<name>A0ABS6F7T9_9FIRM</name>
<keyword evidence="1" id="KW-0805">Transcription regulation</keyword>
<keyword evidence="3" id="KW-0804">Transcription</keyword>
<dbReference type="PANTHER" id="PTHR30419:SF8">
    <property type="entry name" value="NITROGEN ASSIMILATION TRANSCRIPTIONAL ACTIVATOR-RELATED"/>
    <property type="match status" value="1"/>
</dbReference>
<evidence type="ECO:0000313" key="5">
    <source>
        <dbReference type="EMBL" id="MBU5626113.1"/>
    </source>
</evidence>
<evidence type="ECO:0000256" key="3">
    <source>
        <dbReference type="ARBA" id="ARBA00023163"/>
    </source>
</evidence>
<dbReference type="PANTHER" id="PTHR30419">
    <property type="entry name" value="HTH-TYPE TRANSCRIPTIONAL REGULATOR YBHD"/>
    <property type="match status" value="1"/>
</dbReference>
<dbReference type="Pfam" id="PF00126">
    <property type="entry name" value="HTH_1"/>
    <property type="match status" value="1"/>
</dbReference>
<evidence type="ECO:0000256" key="2">
    <source>
        <dbReference type="ARBA" id="ARBA00023125"/>
    </source>
</evidence>
<sequence>MDLRLLEYFLAVARAGNITKAAEQLHVTQPTISRQLMDLEEVMGTPLLCRGKRQVTLTDAGVLFQQRAEEIVTLMEKTQQDLADQNDLVGGTVAVGCVESSASRMLPEVLKNFAAQHPRVQYQLYSADGDDIREKLDRGELDFGILLEPIEAAKYDYLRLPYWETWGLLMRSDDPLAEKAAMTVEDILPLPLILPRREIVQDNIAGWFGVERSQLHIFAGHNLINNGALLVEAGLGYAFCVGGCFAIRQTEGLKFVPLTPERTTGHVLAWKKNRVFHPAAHHFREFIEQEKACVDPQIQSNLS</sequence>
<evidence type="ECO:0000256" key="1">
    <source>
        <dbReference type="ARBA" id="ARBA00023015"/>
    </source>
</evidence>
<protein>
    <submittedName>
        <fullName evidence="5">LysR family transcriptional regulator</fullName>
    </submittedName>
</protein>
<dbReference type="Pfam" id="PF03466">
    <property type="entry name" value="LysR_substrate"/>
    <property type="match status" value="1"/>
</dbReference>
<evidence type="ECO:0000259" key="4">
    <source>
        <dbReference type="PROSITE" id="PS50931"/>
    </source>
</evidence>
<organism evidence="5 6">
    <name type="scientific">Dysosmobacter acutus</name>
    <dbReference type="NCBI Taxonomy" id="2841504"/>
    <lineage>
        <taxon>Bacteria</taxon>
        <taxon>Bacillati</taxon>
        <taxon>Bacillota</taxon>
        <taxon>Clostridia</taxon>
        <taxon>Eubacteriales</taxon>
        <taxon>Oscillospiraceae</taxon>
        <taxon>Dysosmobacter</taxon>
    </lineage>
</organism>
<accession>A0ABS6F7T9</accession>
<dbReference type="CDD" id="cd05466">
    <property type="entry name" value="PBP2_LTTR_substrate"/>
    <property type="match status" value="1"/>
</dbReference>
<dbReference type="InterPro" id="IPR005119">
    <property type="entry name" value="LysR_subst-bd"/>
</dbReference>
<feature type="domain" description="HTH lysR-type" evidence="4">
    <location>
        <begin position="1"/>
        <end position="58"/>
    </location>
</feature>
<dbReference type="InterPro" id="IPR050950">
    <property type="entry name" value="HTH-type_LysR_regulators"/>
</dbReference>
<dbReference type="PROSITE" id="PS50931">
    <property type="entry name" value="HTH_LYSR"/>
    <property type="match status" value="1"/>
</dbReference>
<keyword evidence="2" id="KW-0238">DNA-binding</keyword>
<evidence type="ECO:0000313" key="6">
    <source>
        <dbReference type="Proteomes" id="UP000787672"/>
    </source>
</evidence>
<dbReference type="EMBL" id="JAHLQN010000001">
    <property type="protein sequence ID" value="MBU5626113.1"/>
    <property type="molecule type" value="Genomic_DNA"/>
</dbReference>
<reference evidence="5 6" key="1">
    <citation type="submission" date="2021-06" db="EMBL/GenBank/DDBJ databases">
        <authorList>
            <person name="Sun Q."/>
            <person name="Li D."/>
        </authorList>
    </citation>
    <scope>NUCLEOTIDE SEQUENCE [LARGE SCALE GENOMIC DNA]</scope>
    <source>
        <strain evidence="5 6">MSJ-2</strain>
    </source>
</reference>
<gene>
    <name evidence="5" type="ORF">KQI82_04150</name>
</gene>
<dbReference type="RefSeq" id="WP_216559078.1">
    <property type="nucleotide sequence ID" value="NZ_JAHLQN010000001.1"/>
</dbReference>
<proteinExistence type="predicted"/>
<comment type="caution">
    <text evidence="5">The sequence shown here is derived from an EMBL/GenBank/DDBJ whole genome shotgun (WGS) entry which is preliminary data.</text>
</comment>